<gene>
    <name evidence="4" type="ORF">LO744_06915</name>
</gene>
<dbReference type="PANTHER" id="PTHR46708:SF2">
    <property type="entry name" value="FIBRONECTIN TYPE-III DOMAIN-CONTAINING PROTEIN"/>
    <property type="match status" value="1"/>
</dbReference>
<dbReference type="NCBIfam" id="TIGR04183">
    <property type="entry name" value="Por_Secre_tail"/>
    <property type="match status" value="1"/>
</dbReference>
<evidence type="ECO:0000256" key="1">
    <source>
        <dbReference type="ARBA" id="ARBA00022729"/>
    </source>
</evidence>
<comment type="caution">
    <text evidence="4">The sequence shown here is derived from an EMBL/GenBank/DDBJ whole genome shotgun (WGS) entry which is preliminary data.</text>
</comment>
<dbReference type="InterPro" id="IPR026444">
    <property type="entry name" value="Secre_tail"/>
</dbReference>
<evidence type="ECO:0000256" key="2">
    <source>
        <dbReference type="ARBA" id="ARBA00022737"/>
    </source>
</evidence>
<sequence>MIKTFTSLLLLLCFINFGFIPLLHAQAATLPYTQDFNTSNDFTLLNGTQVNKWAYGSAAGNAGNSIYISNDNGTTNNYTNTSSSVVQVYRDIVVPTGTTATSPATLSFDWRAMGEACCDYLRIWLVPTTFTPTPGTQITAGAGRIQLGANLNEQTTWQTYTNTNINLATFAGANVRLVFEWRNDGSVGTTPAGAIDNINMLIPTCSAPTALAVNTITTTNATISWTGITPAPANGYQYYISTSSTPPTSTTIPSGASTTTSVLLNTLSPSTTYYFWVRAVCSATDSSIWTAGGGFSTTQIPATLPYNQNFSTLNDFGFINGSQTNKWVYGNTVGNIPSSIYISNDNGVTNNYTNTSSSIVQAYRDIAVPTGTTAASPALLSFDWLAMGESCCDYLRVWLVPSSFTPTAGAQITAGTGRIQIGGNLNAQTAWQTYLNTNVNLTSFSGATVRLVFEWRNDGSVGTPPAGAIDNINLLIPTCKLPTAPAVAAITSATATISWTATVPPPAIGYEYYLSTNPTPPIATTLPTGNTTATSVPLAGLTPNTTYYWWVRARCSTTDASIWIGGPSFTTTQIPATLPYSQNFTGGNDLGLLNGTQTNKWVRGTATGNTAQSLYISNDNGVTNAYSHTATTVQAFRDIQIPAGTTIASFSFDWKSQGENNLDYLRVWLVPTTVMPVPGTQIAAGTNRIQVGQYQLQGTWQTFSNTNLNLTAYAGGIMRLVFEWRNDGSLGTQPPAAIDNILLRVCNNATPVVTVVPASITHNSATLTWPQDPGGATYQIRYRPLGTGSAWLPNTGPITVTAGTYTFPSNLLPFTDYEVEVAAVCNITNVGLFSHSEFKTKCDPTPPNVTVTSITPTSALVTWNPLAAGATYELQWKEVGTGTWFPVTTPQPPANSYLLTGLSSYKTYEVQVRNKCIGSGTFNPWSTSQVFTTVRVCEIPPPGLTITQLNPTSAEVVWSAYTGPGATNNYILKYRKVGLPGWTTINVSNNTYTLTGLLELTKYEMQVANVCTGTPGNFTPEYYFTTPTVVYCPMHSTNFGSEFISKVTAKPAGKPQMINITAGSAYSDYTTVPTKFIDMVQGSVGNQIIIDKTISSGAKAGVAVWIDFNRNGAFDLDERILADGPNTNPTASATFTVPSNAFLGSTNKYVVMRVAMSKDAIPVSCVSFTDGEVEDYTVRISQLPTANTVNQTDILIYPNPVKSILNVKNISKKAKYNIYSAAGQVISSGVILNNKIDVSRLINGLYVIDIDDIQGTAQRKFIKE</sequence>
<dbReference type="CDD" id="cd00063">
    <property type="entry name" value="FN3"/>
    <property type="match status" value="4"/>
</dbReference>
<feature type="domain" description="Fibronectin type-III" evidence="3">
    <location>
        <begin position="845"/>
        <end position="936"/>
    </location>
</feature>
<proteinExistence type="predicted"/>
<protein>
    <submittedName>
        <fullName evidence="4">Fibronectin type III domain-containing protein</fullName>
    </submittedName>
</protein>
<dbReference type="PROSITE" id="PS50853">
    <property type="entry name" value="FN3"/>
    <property type="match status" value="5"/>
</dbReference>
<dbReference type="Pfam" id="PF18962">
    <property type="entry name" value="Por_Secre_tail"/>
    <property type="match status" value="1"/>
</dbReference>
<feature type="domain" description="Fibronectin type-III" evidence="3">
    <location>
        <begin position="751"/>
        <end position="844"/>
    </location>
</feature>
<dbReference type="SMART" id="SM00060">
    <property type="entry name" value="FN3"/>
    <property type="match status" value="5"/>
</dbReference>
<feature type="domain" description="Fibronectin type-III" evidence="3">
    <location>
        <begin position="481"/>
        <end position="574"/>
    </location>
</feature>
<keyword evidence="5" id="KW-1185">Reference proteome</keyword>
<dbReference type="PANTHER" id="PTHR46708">
    <property type="entry name" value="TENASCIN"/>
    <property type="match status" value="1"/>
</dbReference>
<feature type="domain" description="Fibronectin type-III" evidence="3">
    <location>
        <begin position="207"/>
        <end position="300"/>
    </location>
</feature>
<feature type="domain" description="Fibronectin type-III" evidence="3">
    <location>
        <begin position="940"/>
        <end position="1029"/>
    </location>
</feature>
<organism evidence="4 5">
    <name type="scientific">Chryseobacterium turcicum</name>
    <dbReference type="NCBI Taxonomy" id="2898076"/>
    <lineage>
        <taxon>Bacteria</taxon>
        <taxon>Pseudomonadati</taxon>
        <taxon>Bacteroidota</taxon>
        <taxon>Flavobacteriia</taxon>
        <taxon>Flavobacteriales</taxon>
        <taxon>Weeksellaceae</taxon>
        <taxon>Chryseobacterium group</taxon>
        <taxon>Chryseobacterium</taxon>
    </lineage>
</organism>
<dbReference type="InterPro" id="IPR003961">
    <property type="entry name" value="FN3_dom"/>
</dbReference>
<dbReference type="InterPro" id="IPR045474">
    <property type="entry name" value="GEVED"/>
</dbReference>
<name>A0A9Q3V1T5_9FLAO</name>
<keyword evidence="1" id="KW-0732">Signal</keyword>
<evidence type="ECO:0000313" key="5">
    <source>
        <dbReference type="Proteomes" id="UP001108025"/>
    </source>
</evidence>
<evidence type="ECO:0000259" key="3">
    <source>
        <dbReference type="PROSITE" id="PS50853"/>
    </source>
</evidence>
<evidence type="ECO:0000313" key="4">
    <source>
        <dbReference type="EMBL" id="MCD1116582.1"/>
    </source>
</evidence>
<dbReference type="RefSeq" id="WP_230668335.1">
    <property type="nucleotide sequence ID" value="NZ_JAJNAY010000001.1"/>
</dbReference>
<dbReference type="Pfam" id="PF00041">
    <property type="entry name" value="fn3"/>
    <property type="match status" value="4"/>
</dbReference>
<accession>A0A9Q3V1T5</accession>
<dbReference type="Pfam" id="PF20009">
    <property type="entry name" value="GEVED"/>
    <property type="match status" value="1"/>
</dbReference>
<dbReference type="InterPro" id="IPR050991">
    <property type="entry name" value="ECM_Regulatory_Proteins"/>
</dbReference>
<dbReference type="EMBL" id="JAJNAY010000001">
    <property type="protein sequence ID" value="MCD1116582.1"/>
    <property type="molecule type" value="Genomic_DNA"/>
</dbReference>
<dbReference type="InterPro" id="IPR013783">
    <property type="entry name" value="Ig-like_fold"/>
</dbReference>
<dbReference type="Proteomes" id="UP001108025">
    <property type="component" value="Unassembled WGS sequence"/>
</dbReference>
<dbReference type="InterPro" id="IPR036116">
    <property type="entry name" value="FN3_sf"/>
</dbReference>
<reference evidence="4" key="1">
    <citation type="submission" date="2021-11" db="EMBL/GenBank/DDBJ databases">
        <title>Description of novel Chryseobacterium species.</title>
        <authorList>
            <person name="Saticioglu I.B."/>
            <person name="Ay H."/>
            <person name="Altun S."/>
            <person name="Duman M."/>
        </authorList>
    </citation>
    <scope>NUCLEOTIDE SEQUENCE</scope>
    <source>
        <strain evidence="4">C-17</strain>
    </source>
</reference>
<keyword evidence="2" id="KW-0677">Repeat</keyword>
<dbReference type="SUPFAM" id="SSF49265">
    <property type="entry name" value="Fibronectin type III"/>
    <property type="match status" value="4"/>
</dbReference>
<dbReference type="Gene3D" id="2.60.40.10">
    <property type="entry name" value="Immunoglobulins"/>
    <property type="match status" value="5"/>
</dbReference>
<dbReference type="AlphaFoldDB" id="A0A9Q3V1T5"/>